<feature type="region of interest" description="Disordered" evidence="7">
    <location>
        <begin position="1251"/>
        <end position="1275"/>
    </location>
</feature>
<feature type="compositionally biased region" description="Low complexity" evidence="7">
    <location>
        <begin position="368"/>
        <end position="386"/>
    </location>
</feature>
<dbReference type="InterPro" id="IPR000938">
    <property type="entry name" value="CAP-Gly_domain"/>
</dbReference>
<dbReference type="SUPFAM" id="SSF74924">
    <property type="entry name" value="Cap-Gly domain"/>
    <property type="match status" value="1"/>
</dbReference>
<keyword evidence="5" id="KW-0206">Cytoskeleton</keyword>
<dbReference type="GO" id="GO:0034453">
    <property type="term" value="P:microtubule anchoring"/>
    <property type="evidence" value="ECO:0007669"/>
    <property type="project" value="InterPro"/>
</dbReference>
<evidence type="ECO:0000256" key="5">
    <source>
        <dbReference type="ARBA" id="ARBA00023212"/>
    </source>
</evidence>
<dbReference type="Gene3D" id="2.30.30.190">
    <property type="entry name" value="CAP Gly-rich-like domain"/>
    <property type="match status" value="1"/>
</dbReference>
<dbReference type="PANTHER" id="PTHR13958:SF3">
    <property type="entry name" value="CAP-GLY DOMAIN-CONTAINING PROTEIN-RELATED"/>
    <property type="match status" value="1"/>
</dbReference>
<sequence>MAPLSPQGNSRTLRSPAAGSPVPLTGIPPPASNSLQRRSLGPPPSAHSAHSAKTFHNMSSPEQQSLLAEAISIHSPGLLDTARTRADSVGSPSGTATYPSPLPTSFSPGIPASNRTHSPTAFASPLSHRVSQTTTPTPRRPSASGATTQHSAISPLTTSFLQQSHSSSASSSPVTANSPSTSRLSRLSLGANAGSNPASASNTRVMMKQPMFQRPPSADGGASGLTHTANSAGTLPTIPASTALSQGPEGHGQSQLPASLEGIELGDRVVVESMGLTGYLRFVGTAAFKTGIWAGIELDTPTGKNDGSVAGVAYFNCRPNCGIFVLAAKIVKTELLIPFSSAPNENDAQATAAATSSAVRPPSLQEDTNSTPSSANNAAQAASRITAGSRASKYIGVTASQLKQRHTMPPPANSRSLAQQHQPQHQQQQSTTSDTVLGSPTSARTLANGSSRVKTTSPTPVTHAGRAGLGSRLSQPGSKTSLLSMANKPGSTTLARSGSTTTSPPSSMTSRPRTSPTPGRLMSSPRRLSSRASDTSDNGGSNSYNYTKNNSGSSSNNNNSNNMSTTSSPKNLLDQATLIQMAESPKGDLAVQLQQLQLDFGVAVAENNMLKTEMNQTKSQLEMTRLLEKRDLSYDERVFLSKSLGRGGIDERLGQELDELHSMKDLWEKEKSAKDLEIKGITDKMTEAWLEAARSQKERTALLQEKQELEERLKELQESSSGHGNGGGGDGGGSGVLPGLDTDQEDPSINAVSDEERQEQHQLAIDSLTKDLHAADERISALELKLQQYESQAAEDDAALQEREEALTETRVHYAEQLTLLEQERDDLQERLDDLELVLKVTTESLQSKLEAALRDTAHSEEQLHEVQARLDHEAEVRRTKESEAETGHRQMEADLQQSQSLLAKTEKVAKEFEAKAKEYESAISKREQEIASLKQELDDLAGMVQSEEVDRMRKVWEHEKKRLEDEVAESKVVIADLRREIQHLKANEEDLLGQIADLSSAISAWNVTRSEMETEMMRLQRSSEEAQEQFSKERLDWQGKVVESEMALEAHAAETKIKTESLEAIALSAETWKEQCEVLQLELNQKTASAEDAGVKVAEAIAQRDASKLEASTVRKELEDTISQLAVSHQEDLEKIRRQQNVTEEEKLGLLTKVSELEAALALSASVSAKTTTVEADAVESPTQSRSDLEEEIVQLKKLVHDLTRENVTVANVNKKLMQEHDNLMEAHKHVETECLKLMDEVERLHAESLTAASMDGESEGAEEKDDEPTESMENIEPKSAATAFKETMPESHGPTQTPPSQSQSVIRLEGLLKEKQALLDRLTQAHASEMRDLRQRYIDLDRSKAYEVGQLNKELTELESLIESKIFHEADLEEEVQRKQKEIDWLRHEISDLKNQPSGHAGSTLAPTSRSGSVNNSHLGDYRSSASSTMASGAQSHRDGLSSGDTNAEPALFCEVCEVEGHDIITCAAVFGANNNSKAGLKMSASRSSLISTPVPSEMEDERPYCENCEEFGLHHTDECPNESLTY</sequence>
<feature type="compositionally biased region" description="Polar residues" evidence="7">
    <location>
        <begin position="225"/>
        <end position="245"/>
    </location>
</feature>
<evidence type="ECO:0000256" key="2">
    <source>
        <dbReference type="ARBA" id="ARBA00022490"/>
    </source>
</evidence>
<feature type="region of interest" description="Disordered" evidence="7">
    <location>
        <begin position="711"/>
        <end position="761"/>
    </location>
</feature>
<feature type="compositionally biased region" description="Low complexity" evidence="7">
    <location>
        <begin position="419"/>
        <end position="429"/>
    </location>
</feature>
<feature type="compositionally biased region" description="Polar residues" evidence="7">
    <location>
        <begin position="472"/>
        <end position="495"/>
    </location>
</feature>
<feature type="compositionally biased region" description="Polar residues" evidence="7">
    <location>
        <begin position="430"/>
        <end position="460"/>
    </location>
</feature>
<feature type="region of interest" description="Disordered" evidence="7">
    <location>
        <begin position="1395"/>
        <end position="1447"/>
    </location>
</feature>
<feature type="compositionally biased region" description="Polar residues" evidence="7">
    <location>
        <begin position="1"/>
        <end position="13"/>
    </location>
</feature>
<evidence type="ECO:0000313" key="10">
    <source>
        <dbReference type="Proteomes" id="UP000717515"/>
    </source>
</evidence>
<proteinExistence type="predicted"/>
<feature type="compositionally biased region" description="Polar residues" evidence="7">
    <location>
        <begin position="1407"/>
        <end position="1437"/>
    </location>
</feature>
<feature type="compositionally biased region" description="Acidic residues" evidence="7">
    <location>
        <begin position="1258"/>
        <end position="1272"/>
    </location>
</feature>
<dbReference type="Proteomes" id="UP000717515">
    <property type="component" value="Unassembled WGS sequence"/>
</dbReference>
<organism evidence="9 10">
    <name type="scientific">Mortierella alpina</name>
    <name type="common">Oleaginous fungus</name>
    <name type="synonym">Mortierella renispora</name>
    <dbReference type="NCBI Taxonomy" id="64518"/>
    <lineage>
        <taxon>Eukaryota</taxon>
        <taxon>Fungi</taxon>
        <taxon>Fungi incertae sedis</taxon>
        <taxon>Mucoromycota</taxon>
        <taxon>Mortierellomycotina</taxon>
        <taxon>Mortierellomycetes</taxon>
        <taxon>Mortierellales</taxon>
        <taxon>Mortierellaceae</taxon>
        <taxon>Mortierella</taxon>
    </lineage>
</organism>
<dbReference type="PROSITE" id="PS00845">
    <property type="entry name" value="CAP_GLY_1"/>
    <property type="match status" value="1"/>
</dbReference>
<feature type="coiled-coil region" evidence="6">
    <location>
        <begin position="1187"/>
        <end position="1235"/>
    </location>
</feature>
<dbReference type="PANTHER" id="PTHR13958">
    <property type="entry name" value="CENTROSOME-ASSOCIATED PROTEIN 350"/>
    <property type="match status" value="1"/>
</dbReference>
<evidence type="ECO:0000313" key="9">
    <source>
        <dbReference type="EMBL" id="KAG9323600.1"/>
    </source>
</evidence>
<keyword evidence="3" id="KW-0493">Microtubule</keyword>
<feature type="compositionally biased region" description="Low complexity" evidence="7">
    <location>
        <begin position="348"/>
        <end position="358"/>
    </location>
</feature>
<feature type="compositionally biased region" description="Low complexity" evidence="7">
    <location>
        <begin position="156"/>
        <end position="202"/>
    </location>
</feature>
<evidence type="ECO:0000256" key="7">
    <source>
        <dbReference type="SAM" id="MobiDB-lite"/>
    </source>
</evidence>
<name>A0A9P8A532_MORAP</name>
<dbReference type="EMBL" id="JAIFTL010000094">
    <property type="protein sequence ID" value="KAG9323600.1"/>
    <property type="molecule type" value="Genomic_DNA"/>
</dbReference>
<evidence type="ECO:0000256" key="6">
    <source>
        <dbReference type="SAM" id="Coils"/>
    </source>
</evidence>
<dbReference type="InterPro" id="IPR028750">
    <property type="entry name" value="CEP350/CC187"/>
</dbReference>
<feature type="compositionally biased region" description="Polar residues" evidence="7">
    <location>
        <begin position="144"/>
        <end position="155"/>
    </location>
</feature>
<evidence type="ECO:0000256" key="3">
    <source>
        <dbReference type="ARBA" id="ARBA00022701"/>
    </source>
</evidence>
<feature type="compositionally biased region" description="Gly residues" evidence="7">
    <location>
        <begin position="723"/>
        <end position="736"/>
    </location>
</feature>
<feature type="region of interest" description="Disordered" evidence="7">
    <location>
        <begin position="401"/>
        <end position="569"/>
    </location>
</feature>
<gene>
    <name evidence="9" type="ORF">KVV02_006889</name>
</gene>
<dbReference type="InterPro" id="IPR036859">
    <property type="entry name" value="CAP-Gly_dom_sf"/>
</dbReference>
<dbReference type="InterPro" id="IPR032108">
    <property type="entry name" value="CLIP1_ZNF"/>
</dbReference>
<feature type="compositionally biased region" description="Low complexity" evidence="7">
    <location>
        <begin position="496"/>
        <end position="568"/>
    </location>
</feature>
<dbReference type="Pfam" id="PF01302">
    <property type="entry name" value="CAP_GLY"/>
    <property type="match status" value="1"/>
</dbReference>
<accession>A0A9P8A532</accession>
<protein>
    <recommendedName>
        <fullName evidence="8">CAP-Gly domain-containing protein</fullName>
    </recommendedName>
</protein>
<comment type="subcellular location">
    <subcellularLocation>
        <location evidence="1">Cytoplasm</location>
        <location evidence="1">Cytoskeleton</location>
    </subcellularLocation>
</comment>
<evidence type="ECO:0000256" key="4">
    <source>
        <dbReference type="ARBA" id="ARBA00023054"/>
    </source>
</evidence>
<dbReference type="SMART" id="SM01052">
    <property type="entry name" value="CAP_GLY"/>
    <property type="match status" value="1"/>
</dbReference>
<evidence type="ECO:0000259" key="8">
    <source>
        <dbReference type="PROSITE" id="PS50245"/>
    </source>
</evidence>
<feature type="coiled-coil region" evidence="6">
    <location>
        <begin position="889"/>
        <end position="1030"/>
    </location>
</feature>
<feature type="domain" description="CAP-Gly" evidence="8">
    <location>
        <begin position="284"/>
        <end position="326"/>
    </location>
</feature>
<feature type="compositionally biased region" description="Polar residues" evidence="7">
    <location>
        <begin position="54"/>
        <end position="66"/>
    </location>
</feature>
<dbReference type="GO" id="GO:0005874">
    <property type="term" value="C:microtubule"/>
    <property type="evidence" value="ECO:0007669"/>
    <property type="project" value="UniProtKB-KW"/>
</dbReference>
<comment type="caution">
    <text evidence="9">The sequence shown here is derived from an EMBL/GenBank/DDBJ whole genome shotgun (WGS) entry which is preliminary data.</text>
</comment>
<keyword evidence="2" id="KW-0963">Cytoplasm</keyword>
<feature type="region of interest" description="Disordered" evidence="7">
    <location>
        <begin position="348"/>
        <end position="386"/>
    </location>
</feature>
<keyword evidence="4 6" id="KW-0175">Coiled coil</keyword>
<feature type="compositionally biased region" description="Polar residues" evidence="7">
    <location>
        <begin position="90"/>
        <end position="121"/>
    </location>
</feature>
<evidence type="ECO:0000256" key="1">
    <source>
        <dbReference type="ARBA" id="ARBA00004245"/>
    </source>
</evidence>
<feature type="coiled-coil region" evidence="6">
    <location>
        <begin position="765"/>
        <end position="845"/>
    </location>
</feature>
<dbReference type="GO" id="GO:0008017">
    <property type="term" value="F:microtubule binding"/>
    <property type="evidence" value="ECO:0007669"/>
    <property type="project" value="InterPro"/>
</dbReference>
<reference evidence="9" key="1">
    <citation type="submission" date="2021-07" db="EMBL/GenBank/DDBJ databases">
        <title>Draft genome of Mortierella alpina, strain LL118, isolated from an aspen leaf litter sample.</title>
        <authorList>
            <person name="Yang S."/>
            <person name="Vinatzer B.A."/>
        </authorList>
    </citation>
    <scope>NUCLEOTIDE SEQUENCE</scope>
    <source>
        <strain evidence="9">LL118</strain>
    </source>
</reference>
<dbReference type="PROSITE" id="PS50245">
    <property type="entry name" value="CAP_GLY_2"/>
    <property type="match status" value="1"/>
</dbReference>
<dbReference type="Pfam" id="PF16641">
    <property type="entry name" value="CLIP1_ZNF"/>
    <property type="match status" value="1"/>
</dbReference>
<feature type="region of interest" description="Disordered" evidence="7">
    <location>
        <begin position="1"/>
        <end position="256"/>
    </location>
</feature>
<dbReference type="SUPFAM" id="SSF57997">
    <property type="entry name" value="Tropomyosin"/>
    <property type="match status" value="1"/>
</dbReference>